<dbReference type="SUPFAM" id="SSF56935">
    <property type="entry name" value="Porins"/>
    <property type="match status" value="1"/>
</dbReference>
<dbReference type="GO" id="GO:0015344">
    <property type="term" value="F:siderophore uptake transmembrane transporter activity"/>
    <property type="evidence" value="ECO:0007669"/>
    <property type="project" value="TreeGrafter"/>
</dbReference>
<dbReference type="NCBIfam" id="TIGR01783">
    <property type="entry name" value="TonB-siderophor"/>
    <property type="match status" value="1"/>
</dbReference>
<evidence type="ECO:0000256" key="7">
    <source>
        <dbReference type="ARBA" id="ARBA00022729"/>
    </source>
</evidence>
<evidence type="ECO:0000256" key="10">
    <source>
        <dbReference type="ARBA" id="ARBA00023077"/>
    </source>
</evidence>
<reference evidence="19 20" key="2">
    <citation type="submission" date="2017-07" db="EMBL/GenBank/DDBJ databases">
        <title>Candidatus Dactylopiibacterium carminicum, a nitrogen-fixing symbiont of the cochineal insect Dactylopius coccus and Dactylopius opuntiae (Hemiptera: Coccoidea: Dactylopiidae).</title>
        <authorList>
            <person name="Vera A."/>
        </authorList>
    </citation>
    <scope>NUCLEOTIDE SEQUENCE [LARGE SCALE GENOMIC DNA]</scope>
    <source>
        <strain evidence="19 20">NFDCM</strain>
    </source>
</reference>
<sequence length="812" mass="86426">MTPQPAHSARSRIGRPRAIALSIHLMLAGIAAGMLPPGSAQAAEQSTAARRPFNIAGGALGDVLATFAARAGVRLSFDPALVAGRQSRGLQGEFSVDEGFTRLLADSGLELDAVGGGVYSLRKRAAPVGGETQLGKVVVTAGVERASELPAAYAGGQVARGARLGTLGNVDVMDAPFNVTAYTEQTIVDQQSGTVAEVLSNDPSVRFTTSDGHNAENFTIRGFDVNSTELAFNGMYGMLPGAHVPTGFLERVEVFKGPAAMLSGISPSGSVGGVINLVPKRAGDTPITRVTTSYLSDSRLGLALDVGRRLGEEQRFGVRMNASVSDGNTTLEDQTKREHFFSLGLDWRGERWRAELDAYTSRQKQTDGSPLMVGFGTLGHVLDAPDPTKNALRGTYATQETNGVSTRGEIDLTDQWTAYAAAGTASYDYKGYLNGTRVVVLNDAGDARGQTYHQKGFTESISAETGVRGSFVTGEVAHKLTLSTLLLKTRSGLASAVTSSSYTTNIYDPITPQLAGPYGTANRSADNSFSSLAAVDTLAMLQDRLLVTLGARHQRVQQKMSSPAYDKKAITPLAGIVVKPWGPSLAFYGNYIEGLSPGVTVGSTYANEGEVLAPYKTKQAEVGVKWEYGSFTNTLSLFRIKKPFTVSVASSSGGKSTLVLDGDQRNQGVEWNVFGQITPSLRVLGGAAYTKARQEHASTATNEGKDVPGVPVWTANLGTEWDTPWVAGLTLNTRLTHTGAQYLDEANKLEIPAWNRWDFGARYSTRIAGRPTVFRANVENVTDAHYWSGRFGDGYATLGAPRTFKLSATVDF</sequence>
<keyword evidence="10 16" id="KW-0798">TonB box</keyword>
<evidence type="ECO:0000256" key="8">
    <source>
        <dbReference type="ARBA" id="ARBA00023004"/>
    </source>
</evidence>
<dbReference type="Gene3D" id="2.40.170.20">
    <property type="entry name" value="TonB-dependent receptor, beta-barrel domain"/>
    <property type="match status" value="1"/>
</dbReference>
<dbReference type="Proteomes" id="UP000623509">
    <property type="component" value="Unassembled WGS sequence"/>
</dbReference>
<dbReference type="Proteomes" id="UP000216107">
    <property type="component" value="Unassembled WGS sequence"/>
</dbReference>
<evidence type="ECO:0000256" key="16">
    <source>
        <dbReference type="RuleBase" id="RU003357"/>
    </source>
</evidence>
<keyword evidence="12 19" id="KW-0675">Receptor</keyword>
<name>A0A272EVP3_9RHOO</name>
<dbReference type="EMBL" id="MDUX01000012">
    <property type="protein sequence ID" value="KAF7599880.1"/>
    <property type="molecule type" value="Genomic_DNA"/>
</dbReference>
<keyword evidence="8" id="KW-0408">Iron</keyword>
<comment type="caution">
    <text evidence="19">The sequence shown here is derived from an EMBL/GenBank/DDBJ whole genome shotgun (WGS) entry which is preliminary data.</text>
</comment>
<dbReference type="GO" id="GO:0009279">
    <property type="term" value="C:cell outer membrane"/>
    <property type="evidence" value="ECO:0007669"/>
    <property type="project" value="UniProtKB-SubCell"/>
</dbReference>
<evidence type="ECO:0000256" key="13">
    <source>
        <dbReference type="ARBA" id="ARBA00023237"/>
    </source>
</evidence>
<evidence type="ECO:0000256" key="9">
    <source>
        <dbReference type="ARBA" id="ARBA00023065"/>
    </source>
</evidence>
<dbReference type="Pfam" id="PF00593">
    <property type="entry name" value="TonB_dep_Rec_b-barrel"/>
    <property type="match status" value="1"/>
</dbReference>
<evidence type="ECO:0000256" key="5">
    <source>
        <dbReference type="ARBA" id="ARBA00022496"/>
    </source>
</evidence>
<dbReference type="PANTHER" id="PTHR32552">
    <property type="entry name" value="FERRICHROME IRON RECEPTOR-RELATED"/>
    <property type="match status" value="1"/>
</dbReference>
<evidence type="ECO:0000256" key="15">
    <source>
        <dbReference type="PROSITE-ProRule" id="PRU10144"/>
    </source>
</evidence>
<evidence type="ECO:0000256" key="2">
    <source>
        <dbReference type="ARBA" id="ARBA00009810"/>
    </source>
</evidence>
<keyword evidence="5" id="KW-0410">Iron transport</keyword>
<reference evidence="18 21" key="1">
    <citation type="submission" date="2016-08" db="EMBL/GenBank/DDBJ databases">
        <title>Candidatus Dactylopiibacterium carminicum genome sequence.</title>
        <authorList>
            <person name="Ramirez-Puebla S.T."/>
            <person name="Ormeno-Orrillo E."/>
            <person name="Vera-Ponce De Leon A."/>
            <person name="Luis L."/>
            <person name="Sanchez-Flores A."/>
            <person name="Monica R."/>
            <person name="Martinez-Romero E."/>
        </authorList>
    </citation>
    <scope>NUCLEOTIDE SEQUENCE [LARGE SCALE GENOMIC DNA]</scope>
    <source>
        <strain evidence="18">END1</strain>
    </source>
</reference>
<dbReference type="Pfam" id="PF07660">
    <property type="entry name" value="STN"/>
    <property type="match status" value="1"/>
</dbReference>
<evidence type="ECO:0000256" key="3">
    <source>
        <dbReference type="ARBA" id="ARBA00022448"/>
    </source>
</evidence>
<feature type="domain" description="Secretin/TonB short N-terminal" evidence="17">
    <location>
        <begin position="73"/>
        <end position="124"/>
    </location>
</feature>
<evidence type="ECO:0000259" key="17">
    <source>
        <dbReference type="SMART" id="SM00965"/>
    </source>
</evidence>
<dbReference type="GO" id="GO:0038023">
    <property type="term" value="F:signaling receptor activity"/>
    <property type="evidence" value="ECO:0007669"/>
    <property type="project" value="InterPro"/>
</dbReference>
<evidence type="ECO:0000256" key="6">
    <source>
        <dbReference type="ARBA" id="ARBA00022692"/>
    </source>
</evidence>
<feature type="short sequence motif" description="TonB C-terminal box" evidence="15">
    <location>
        <begin position="795"/>
        <end position="812"/>
    </location>
</feature>
<keyword evidence="21" id="KW-1185">Reference proteome</keyword>
<keyword evidence="7" id="KW-0732">Signal</keyword>
<dbReference type="EMBL" id="NMRN01000009">
    <property type="protein sequence ID" value="PAS94181.1"/>
    <property type="molecule type" value="Genomic_DNA"/>
</dbReference>
<keyword evidence="11 14" id="KW-0472">Membrane</keyword>
<dbReference type="GO" id="GO:0015891">
    <property type="term" value="P:siderophore transport"/>
    <property type="evidence" value="ECO:0007669"/>
    <property type="project" value="InterPro"/>
</dbReference>
<evidence type="ECO:0000256" key="14">
    <source>
        <dbReference type="PROSITE-ProRule" id="PRU01360"/>
    </source>
</evidence>
<evidence type="ECO:0000256" key="4">
    <source>
        <dbReference type="ARBA" id="ARBA00022452"/>
    </source>
</evidence>
<dbReference type="InterPro" id="IPR036942">
    <property type="entry name" value="Beta-barrel_TonB_sf"/>
</dbReference>
<keyword evidence="9" id="KW-0406">Ion transport</keyword>
<dbReference type="PANTHER" id="PTHR32552:SF82">
    <property type="entry name" value="FCUA PROTEIN"/>
    <property type="match status" value="1"/>
</dbReference>
<organism evidence="19 20">
    <name type="scientific">Candidatus Dactylopiibacterium carminicum</name>
    <dbReference type="NCBI Taxonomy" id="857335"/>
    <lineage>
        <taxon>Bacteria</taxon>
        <taxon>Pseudomonadati</taxon>
        <taxon>Pseudomonadota</taxon>
        <taxon>Betaproteobacteria</taxon>
        <taxon>Rhodocyclales</taxon>
        <taxon>Rhodocyclaceae</taxon>
        <taxon>Candidatus Dactylopiibacterium</taxon>
    </lineage>
</organism>
<dbReference type="PROSITE" id="PS01156">
    <property type="entry name" value="TONB_DEPENDENT_REC_2"/>
    <property type="match status" value="1"/>
</dbReference>
<dbReference type="RefSeq" id="WP_095523880.1">
    <property type="nucleotide sequence ID" value="NZ_MDUX01000012.1"/>
</dbReference>
<dbReference type="InterPro" id="IPR037066">
    <property type="entry name" value="Plug_dom_sf"/>
</dbReference>
<comment type="similarity">
    <text evidence="2 14 16">Belongs to the TonB-dependent receptor family.</text>
</comment>
<accession>A0A272EVP3</accession>
<evidence type="ECO:0000256" key="1">
    <source>
        <dbReference type="ARBA" id="ARBA00004571"/>
    </source>
</evidence>
<evidence type="ECO:0000313" key="19">
    <source>
        <dbReference type="EMBL" id="PAS94181.1"/>
    </source>
</evidence>
<dbReference type="InterPro" id="IPR010917">
    <property type="entry name" value="TonB_rcpt_CS"/>
</dbReference>
<evidence type="ECO:0000313" key="20">
    <source>
        <dbReference type="Proteomes" id="UP000216107"/>
    </source>
</evidence>
<proteinExistence type="inferred from homology"/>
<dbReference type="Pfam" id="PF07715">
    <property type="entry name" value="Plug"/>
    <property type="match status" value="1"/>
</dbReference>
<protein>
    <submittedName>
        <fullName evidence="19">TonB-dependent siderophore receptor</fullName>
    </submittedName>
</protein>
<dbReference type="InterPro" id="IPR039426">
    <property type="entry name" value="TonB-dep_rcpt-like"/>
</dbReference>
<dbReference type="Gene3D" id="2.170.130.10">
    <property type="entry name" value="TonB-dependent receptor, plug domain"/>
    <property type="match status" value="1"/>
</dbReference>
<dbReference type="InterPro" id="IPR012910">
    <property type="entry name" value="Plug_dom"/>
</dbReference>
<dbReference type="InterPro" id="IPR000531">
    <property type="entry name" value="Beta-barrel_TonB"/>
</dbReference>
<dbReference type="PROSITE" id="PS52016">
    <property type="entry name" value="TONB_DEPENDENT_REC_3"/>
    <property type="match status" value="1"/>
</dbReference>
<dbReference type="Gene3D" id="3.55.50.30">
    <property type="match status" value="1"/>
</dbReference>
<dbReference type="InterPro" id="IPR011662">
    <property type="entry name" value="Secretin/TonB_short_N"/>
</dbReference>
<keyword evidence="6 14" id="KW-0812">Transmembrane</keyword>
<dbReference type="InterPro" id="IPR010105">
    <property type="entry name" value="TonB_sidphr_rcpt"/>
</dbReference>
<dbReference type="SMART" id="SM00965">
    <property type="entry name" value="STN"/>
    <property type="match status" value="1"/>
</dbReference>
<dbReference type="AlphaFoldDB" id="A0A272EVP3"/>
<dbReference type="CDD" id="cd01347">
    <property type="entry name" value="ligand_gated_channel"/>
    <property type="match status" value="1"/>
</dbReference>
<evidence type="ECO:0000256" key="12">
    <source>
        <dbReference type="ARBA" id="ARBA00023170"/>
    </source>
</evidence>
<evidence type="ECO:0000256" key="11">
    <source>
        <dbReference type="ARBA" id="ARBA00023136"/>
    </source>
</evidence>
<gene>
    <name evidence="18" type="ORF">BGI27_05345</name>
    <name evidence="19" type="ORF">CGU29_04995</name>
</gene>
<comment type="subcellular location">
    <subcellularLocation>
        <location evidence="1 14">Cell outer membrane</location>
        <topology evidence="1 14">Multi-pass membrane protein</topology>
    </subcellularLocation>
</comment>
<evidence type="ECO:0000313" key="21">
    <source>
        <dbReference type="Proteomes" id="UP000623509"/>
    </source>
</evidence>
<keyword evidence="4 14" id="KW-1134">Transmembrane beta strand</keyword>
<keyword evidence="13 14" id="KW-0998">Cell outer membrane</keyword>
<evidence type="ECO:0000313" key="18">
    <source>
        <dbReference type="EMBL" id="KAF7599880.1"/>
    </source>
</evidence>
<dbReference type="OrthoDB" id="8732650at2"/>
<keyword evidence="3 14" id="KW-0813">Transport</keyword>